<evidence type="ECO:0000313" key="2">
    <source>
        <dbReference type="EMBL" id="GFZ11166.1"/>
    </source>
</evidence>
<feature type="compositionally biased region" description="Low complexity" evidence="1">
    <location>
        <begin position="243"/>
        <end position="262"/>
    </location>
</feature>
<dbReference type="Proteomes" id="UP000585474">
    <property type="component" value="Unassembled WGS sequence"/>
</dbReference>
<dbReference type="EMBL" id="BJWL01000022">
    <property type="protein sequence ID" value="GFZ11166.1"/>
    <property type="molecule type" value="Genomic_DNA"/>
</dbReference>
<reference evidence="2 3" key="1">
    <citation type="submission" date="2019-07" db="EMBL/GenBank/DDBJ databases">
        <title>De Novo Assembly of kiwifruit Actinidia rufa.</title>
        <authorList>
            <person name="Sugita-Konishi S."/>
            <person name="Sato K."/>
            <person name="Mori E."/>
            <person name="Abe Y."/>
            <person name="Kisaki G."/>
            <person name="Hamano K."/>
            <person name="Suezawa K."/>
            <person name="Otani M."/>
            <person name="Fukuda T."/>
            <person name="Manabe T."/>
            <person name="Gomi K."/>
            <person name="Tabuchi M."/>
            <person name="Akimitsu K."/>
            <person name="Kataoka I."/>
        </authorList>
    </citation>
    <scope>NUCLEOTIDE SEQUENCE [LARGE SCALE GENOMIC DNA]</scope>
    <source>
        <strain evidence="3">cv. Fuchu</strain>
    </source>
</reference>
<name>A0A7J0GK33_9ERIC</name>
<feature type="compositionally biased region" description="Basic and acidic residues" evidence="1">
    <location>
        <begin position="150"/>
        <end position="159"/>
    </location>
</feature>
<evidence type="ECO:0000313" key="3">
    <source>
        <dbReference type="Proteomes" id="UP000585474"/>
    </source>
</evidence>
<sequence>MGDATDRDTDTDTLVAAALRVLNTGDPFEKARLGNQVATKWLQGDITHPYHPSLHLSVPDRPARLANAGRIGLNCCEIVRRLMQPLNQLNISIFLIGWEVKLVPPSLMPKLGRAGSLQSRQAIVHSLVHTESWAIDLSWIRDVVRAASDLRRSRSEPSEVRQPANGLNRSRRCDIEGRRTFVGQDRNPRRCNSLLMASIEVGEVRHRGSSEQQLQTKSETSGDKSSIVGPNQRHAKTNRGQTIRGRPGSRSSLGSRSSISLGSRSSHEFNFGAQIRAPDIIARFGKQEAMPREFFTDFVKVAQDEGRHFSLLAARLEELGSFYGALPAHDGLWDSATATSKDLLARLAVEHCVHEARGLDVLPTTISRFRNGGDTQTADLLEKVVYPEEINHCAAGLKWFKYLCSRSRDLVSGGDSWGPLKPPFNEAARKAAGFEPHWYEPLATKEAHPE</sequence>
<dbReference type="CDD" id="cd00657">
    <property type="entry name" value="Ferritin_like"/>
    <property type="match status" value="1"/>
</dbReference>
<dbReference type="InterPro" id="IPR009078">
    <property type="entry name" value="Ferritin-like_SF"/>
</dbReference>
<dbReference type="OrthoDB" id="426882at2759"/>
<organism evidence="2 3">
    <name type="scientific">Actinidia rufa</name>
    <dbReference type="NCBI Taxonomy" id="165716"/>
    <lineage>
        <taxon>Eukaryota</taxon>
        <taxon>Viridiplantae</taxon>
        <taxon>Streptophyta</taxon>
        <taxon>Embryophyta</taxon>
        <taxon>Tracheophyta</taxon>
        <taxon>Spermatophyta</taxon>
        <taxon>Magnoliopsida</taxon>
        <taxon>eudicotyledons</taxon>
        <taxon>Gunneridae</taxon>
        <taxon>Pentapetalae</taxon>
        <taxon>asterids</taxon>
        <taxon>Ericales</taxon>
        <taxon>Actinidiaceae</taxon>
        <taxon>Actinidia</taxon>
    </lineage>
</organism>
<dbReference type="InterPro" id="IPR007402">
    <property type="entry name" value="DUF455"/>
</dbReference>
<evidence type="ECO:0000256" key="1">
    <source>
        <dbReference type="SAM" id="MobiDB-lite"/>
    </source>
</evidence>
<protein>
    <submittedName>
        <fullName evidence="2">3-oxoacyl-acyl-carrier synthase-like protein</fullName>
    </submittedName>
</protein>
<proteinExistence type="predicted"/>
<accession>A0A7J0GK33</accession>
<dbReference type="SUPFAM" id="SSF47240">
    <property type="entry name" value="Ferritin-like"/>
    <property type="match status" value="1"/>
</dbReference>
<comment type="caution">
    <text evidence="2">The sequence shown here is derived from an EMBL/GenBank/DDBJ whole genome shotgun (WGS) entry which is preliminary data.</text>
</comment>
<keyword evidence="3" id="KW-1185">Reference proteome</keyword>
<dbReference type="PANTHER" id="PTHR42782">
    <property type="entry name" value="SI:CH73-314G15.3"/>
    <property type="match status" value="1"/>
</dbReference>
<gene>
    <name evidence="2" type="ORF">Acr_22g0005640</name>
</gene>
<dbReference type="AlphaFoldDB" id="A0A7J0GK33"/>
<dbReference type="Pfam" id="PF04305">
    <property type="entry name" value="DUF455"/>
    <property type="match status" value="1"/>
</dbReference>
<feature type="region of interest" description="Disordered" evidence="1">
    <location>
        <begin position="150"/>
        <end position="172"/>
    </location>
</feature>
<dbReference type="PANTHER" id="PTHR42782:SF2">
    <property type="entry name" value="3-OXOACYL-[ACYL-CARRIER-PROTEIN] SYNTHASE-LIKE PROTEIN"/>
    <property type="match status" value="1"/>
</dbReference>
<feature type="compositionally biased region" description="Polar residues" evidence="1">
    <location>
        <begin position="210"/>
        <end position="219"/>
    </location>
</feature>
<feature type="region of interest" description="Disordered" evidence="1">
    <location>
        <begin position="204"/>
        <end position="262"/>
    </location>
</feature>